<keyword evidence="2" id="KW-1133">Transmembrane helix</keyword>
<dbReference type="Proteomes" id="UP000638560">
    <property type="component" value="Unassembled WGS sequence"/>
</dbReference>
<evidence type="ECO:0008006" key="5">
    <source>
        <dbReference type="Google" id="ProtNLM"/>
    </source>
</evidence>
<sequence>MQPGYPGQDPYGQQPSDPNAPQHQDPYGQPPQPGPGQPGYGQPTSGQPYGQPTSGQPYGQPTSGQPGYGQPQYQDAQQPYQDAQQPYQDPYGQQPMPGQPYGAAPGYPGAGYAIAGQGQNNTLGLVSMIVGIISIPAACCAILGIVAGIAAIVLGIIGRGKVSRGEASNSGQVMAGLICGGIGLLLAVANVVLAVVLNVNNFTFGP</sequence>
<keyword evidence="2" id="KW-0812">Transmembrane</keyword>
<protein>
    <recommendedName>
        <fullName evidence="5">DUF4190 domain-containing protein</fullName>
    </recommendedName>
</protein>
<keyword evidence="2" id="KW-0472">Membrane</keyword>
<gene>
    <name evidence="3" type="ORF">I0C86_39260</name>
</gene>
<accession>A0ABS0H9U4</accession>
<comment type="caution">
    <text evidence="3">The sequence shown here is derived from an EMBL/GenBank/DDBJ whole genome shotgun (WGS) entry which is preliminary data.</text>
</comment>
<feature type="transmembrane region" description="Helical" evidence="2">
    <location>
        <begin position="125"/>
        <end position="154"/>
    </location>
</feature>
<evidence type="ECO:0000313" key="4">
    <source>
        <dbReference type="Proteomes" id="UP000638560"/>
    </source>
</evidence>
<evidence type="ECO:0000256" key="2">
    <source>
        <dbReference type="SAM" id="Phobius"/>
    </source>
</evidence>
<feature type="compositionally biased region" description="Low complexity" evidence="1">
    <location>
        <begin position="40"/>
        <end position="102"/>
    </location>
</feature>
<proteinExistence type="predicted"/>
<dbReference type="RefSeq" id="WP_196206386.1">
    <property type="nucleotide sequence ID" value="NZ_JADPUN010000404.1"/>
</dbReference>
<keyword evidence="4" id="KW-1185">Reference proteome</keyword>
<reference evidence="3 4" key="1">
    <citation type="submission" date="2020-11" db="EMBL/GenBank/DDBJ databases">
        <title>A novel isolate from a Black sea contaminated sediment with potential to produce alkanes: Plantactinospora alkalitolerans sp. nov.</title>
        <authorList>
            <person name="Carro L."/>
            <person name="Veyisoglu A."/>
            <person name="Guven K."/>
            <person name="Schumann P."/>
            <person name="Klenk H.-P."/>
            <person name="Sahin N."/>
        </authorList>
    </citation>
    <scope>NUCLEOTIDE SEQUENCE [LARGE SCALE GENOMIC DNA]</scope>
    <source>
        <strain evidence="3 4">S1510</strain>
    </source>
</reference>
<dbReference type="EMBL" id="JADPUN010000404">
    <property type="protein sequence ID" value="MBF9134919.1"/>
    <property type="molecule type" value="Genomic_DNA"/>
</dbReference>
<feature type="transmembrane region" description="Helical" evidence="2">
    <location>
        <begin position="175"/>
        <end position="197"/>
    </location>
</feature>
<evidence type="ECO:0000256" key="1">
    <source>
        <dbReference type="SAM" id="MobiDB-lite"/>
    </source>
</evidence>
<feature type="region of interest" description="Disordered" evidence="1">
    <location>
        <begin position="1"/>
        <end position="102"/>
    </location>
</feature>
<evidence type="ECO:0000313" key="3">
    <source>
        <dbReference type="EMBL" id="MBF9134919.1"/>
    </source>
</evidence>
<name>A0ABS0H9U4_9ACTN</name>
<organism evidence="3 4">
    <name type="scientific">Plantactinospora alkalitolerans</name>
    <dbReference type="NCBI Taxonomy" id="2789879"/>
    <lineage>
        <taxon>Bacteria</taxon>
        <taxon>Bacillati</taxon>
        <taxon>Actinomycetota</taxon>
        <taxon>Actinomycetes</taxon>
        <taxon>Micromonosporales</taxon>
        <taxon>Micromonosporaceae</taxon>
        <taxon>Plantactinospora</taxon>
    </lineage>
</organism>